<dbReference type="AlphaFoldDB" id="A0AAU8A1R5"/>
<gene>
    <name evidence="1" type="ORF">NKE59_07580</name>
</gene>
<dbReference type="EMBL" id="CP099959">
    <property type="protein sequence ID" value="XCC57350.1"/>
    <property type="molecule type" value="Genomic_DNA"/>
</dbReference>
<evidence type="ECO:0000313" key="1">
    <source>
        <dbReference type="EMBL" id="XCC57350.1"/>
    </source>
</evidence>
<reference evidence="1" key="1">
    <citation type="submission" date="2022-06" db="EMBL/GenBank/DDBJ databases">
        <title>New Polynucleobacter species.</title>
        <authorList>
            <person name="Hahn M.W."/>
        </authorList>
    </citation>
    <scope>NUCLEOTIDE SEQUENCE</scope>
    <source>
        <strain evidence="1">UK-FUSCHL-C3</strain>
    </source>
</reference>
<sequence>MKKDFEILLAVHVRGKWWRVDYINKAGIMEFETVEALDSHEAIILASNILYRRYTDPSKKLHKKKGRP</sequence>
<organism evidence="1">
    <name type="scientific">Polynucleobacter sp. UK-FUSCHL-C3</name>
    <dbReference type="NCBI Taxonomy" id="2955208"/>
    <lineage>
        <taxon>Bacteria</taxon>
        <taxon>Pseudomonadati</taxon>
        <taxon>Pseudomonadota</taxon>
        <taxon>Betaproteobacteria</taxon>
        <taxon>Burkholderiales</taxon>
        <taxon>Burkholderiaceae</taxon>
        <taxon>Polynucleobacter</taxon>
    </lineage>
</organism>
<dbReference type="RefSeq" id="WP_353438380.1">
    <property type="nucleotide sequence ID" value="NZ_CP099959.1"/>
</dbReference>
<protein>
    <submittedName>
        <fullName evidence="1">Uncharacterized protein</fullName>
    </submittedName>
</protein>
<name>A0AAU8A1R5_9BURK</name>
<accession>A0AAU8A1R5</accession>
<proteinExistence type="predicted"/>